<evidence type="ECO:0000313" key="7">
    <source>
        <dbReference type="EMBL" id="GAA2600311.1"/>
    </source>
</evidence>
<keyword evidence="8" id="KW-1185">Reference proteome</keyword>
<organism evidence="7 8">
    <name type="scientific">Actinomadura fulvescens</name>
    <dbReference type="NCBI Taxonomy" id="46160"/>
    <lineage>
        <taxon>Bacteria</taxon>
        <taxon>Bacillati</taxon>
        <taxon>Actinomycetota</taxon>
        <taxon>Actinomycetes</taxon>
        <taxon>Streptosporangiales</taxon>
        <taxon>Thermomonosporaceae</taxon>
        <taxon>Actinomadura</taxon>
    </lineage>
</organism>
<accession>A0ABN3PWY0</accession>
<name>A0ABN3PWY0_9ACTN</name>
<evidence type="ECO:0000256" key="4">
    <source>
        <dbReference type="ARBA" id="ARBA00023125"/>
    </source>
</evidence>
<dbReference type="SMART" id="SM00345">
    <property type="entry name" value="HTH_GNTR"/>
    <property type="match status" value="1"/>
</dbReference>
<dbReference type="CDD" id="cd00609">
    <property type="entry name" value="AAT_like"/>
    <property type="match status" value="1"/>
</dbReference>
<dbReference type="InterPro" id="IPR000524">
    <property type="entry name" value="Tscrpt_reg_HTH_GntR"/>
</dbReference>
<dbReference type="PANTHER" id="PTHR46577:SF1">
    <property type="entry name" value="HTH-TYPE TRANSCRIPTIONAL REGULATORY PROTEIN GABR"/>
    <property type="match status" value="1"/>
</dbReference>
<dbReference type="SUPFAM" id="SSF46785">
    <property type="entry name" value="Winged helix' DNA-binding domain"/>
    <property type="match status" value="1"/>
</dbReference>
<dbReference type="InterPro" id="IPR036388">
    <property type="entry name" value="WH-like_DNA-bd_sf"/>
</dbReference>
<dbReference type="InterPro" id="IPR015424">
    <property type="entry name" value="PyrdxlP-dep_Trfase"/>
</dbReference>
<dbReference type="CDD" id="cd07377">
    <property type="entry name" value="WHTH_GntR"/>
    <property type="match status" value="1"/>
</dbReference>
<keyword evidence="5" id="KW-0804">Transcription</keyword>
<dbReference type="EMBL" id="BAAATD010000004">
    <property type="protein sequence ID" value="GAA2600311.1"/>
    <property type="molecule type" value="Genomic_DNA"/>
</dbReference>
<dbReference type="InterPro" id="IPR036390">
    <property type="entry name" value="WH_DNA-bd_sf"/>
</dbReference>
<proteinExistence type="inferred from homology"/>
<dbReference type="SUPFAM" id="SSF53383">
    <property type="entry name" value="PLP-dependent transferases"/>
    <property type="match status" value="1"/>
</dbReference>
<feature type="domain" description="HTH gntR-type" evidence="6">
    <location>
        <begin position="20"/>
        <end position="88"/>
    </location>
</feature>
<dbReference type="PANTHER" id="PTHR46577">
    <property type="entry name" value="HTH-TYPE TRANSCRIPTIONAL REGULATORY PROTEIN GABR"/>
    <property type="match status" value="1"/>
</dbReference>
<dbReference type="Gene3D" id="1.10.10.10">
    <property type="entry name" value="Winged helix-like DNA-binding domain superfamily/Winged helix DNA-binding domain"/>
    <property type="match status" value="1"/>
</dbReference>
<dbReference type="Gene3D" id="3.40.640.10">
    <property type="entry name" value="Type I PLP-dependent aspartate aminotransferase-like (Major domain)"/>
    <property type="match status" value="1"/>
</dbReference>
<comment type="similarity">
    <text evidence="1">In the C-terminal section; belongs to the class-I pyridoxal-phosphate-dependent aminotransferase family.</text>
</comment>
<dbReference type="PRINTS" id="PR00035">
    <property type="entry name" value="HTHGNTR"/>
</dbReference>
<keyword evidence="7" id="KW-0808">Transferase</keyword>
<dbReference type="GO" id="GO:0008483">
    <property type="term" value="F:transaminase activity"/>
    <property type="evidence" value="ECO:0007669"/>
    <property type="project" value="UniProtKB-KW"/>
</dbReference>
<dbReference type="InterPro" id="IPR004839">
    <property type="entry name" value="Aminotransferase_I/II_large"/>
</dbReference>
<dbReference type="Pfam" id="PF00392">
    <property type="entry name" value="GntR"/>
    <property type="match status" value="1"/>
</dbReference>
<reference evidence="7 8" key="1">
    <citation type="journal article" date="2019" name="Int. J. Syst. Evol. Microbiol.">
        <title>The Global Catalogue of Microorganisms (GCM) 10K type strain sequencing project: providing services to taxonomists for standard genome sequencing and annotation.</title>
        <authorList>
            <consortium name="The Broad Institute Genomics Platform"/>
            <consortium name="The Broad Institute Genome Sequencing Center for Infectious Disease"/>
            <person name="Wu L."/>
            <person name="Ma J."/>
        </authorList>
    </citation>
    <scope>NUCLEOTIDE SEQUENCE [LARGE SCALE GENOMIC DNA]</scope>
    <source>
        <strain evidence="7 8">JCM 6833</strain>
    </source>
</reference>
<keyword evidence="7" id="KW-0032">Aminotransferase</keyword>
<evidence type="ECO:0000256" key="3">
    <source>
        <dbReference type="ARBA" id="ARBA00023015"/>
    </source>
</evidence>
<evidence type="ECO:0000313" key="8">
    <source>
        <dbReference type="Proteomes" id="UP001501509"/>
    </source>
</evidence>
<protein>
    <submittedName>
        <fullName evidence="7">PLP-dependent aminotransferase family protein</fullName>
    </submittedName>
</protein>
<dbReference type="Pfam" id="PF00155">
    <property type="entry name" value="Aminotran_1_2"/>
    <property type="match status" value="1"/>
</dbReference>
<dbReference type="Proteomes" id="UP001501509">
    <property type="component" value="Unassembled WGS sequence"/>
</dbReference>
<dbReference type="InterPro" id="IPR051446">
    <property type="entry name" value="HTH_trans_reg/aminotransferase"/>
</dbReference>
<evidence type="ECO:0000256" key="5">
    <source>
        <dbReference type="ARBA" id="ARBA00023163"/>
    </source>
</evidence>
<gene>
    <name evidence="7" type="ORF">GCM10010411_37500</name>
</gene>
<evidence type="ECO:0000256" key="2">
    <source>
        <dbReference type="ARBA" id="ARBA00022898"/>
    </source>
</evidence>
<keyword evidence="4" id="KW-0238">DNA-binding</keyword>
<comment type="caution">
    <text evidence="7">The sequence shown here is derived from an EMBL/GenBank/DDBJ whole genome shotgun (WGS) entry which is preliminary data.</text>
</comment>
<sequence length="464" mass="50221">MVDEWPNCGMDLHLDLDAGDGLRTGLERALREAVRSGRLATGMRLPATRRLAEDLDLSRGTVRAAYDQLIAEGYLTARQGSGTVVALRPQTAPAPTAVPAAVERPRHDLRPGSPDASAFPAAAWLESSRRAVAAAPAEAFSYGDPRGRPELRAALAGYLGRARGVSAHPDTIVITNGYLHGLTLLTAVIGGTFAMEDPGVSMHREAIRRTGARVISLPVDDRGARTDLLTGLGANAVEVTPAHQYPIGHTLHPDRRRTLLDWARSTCGLIIENDYDAEFRYDRKPVGALQGAAPDHVAYLGTTSKTLGPALRIGWMVLPHRLIDPIADARAHTDHHTENLGQLTLADLITRHAYDRHIRASRQRYLRRRDRLRSRLADLPITLTGIAAGLHALIPLSPDGPTETDVQTIAQARGLALGYLSDRSELPRTPQGVIIGYGRPPDHAYTPALDALATTFASLFPRPH</sequence>
<evidence type="ECO:0000256" key="1">
    <source>
        <dbReference type="ARBA" id="ARBA00005384"/>
    </source>
</evidence>
<dbReference type="InterPro" id="IPR015421">
    <property type="entry name" value="PyrdxlP-dep_Trfase_major"/>
</dbReference>
<dbReference type="PROSITE" id="PS50949">
    <property type="entry name" value="HTH_GNTR"/>
    <property type="match status" value="1"/>
</dbReference>
<keyword evidence="2" id="KW-0663">Pyridoxal phosphate</keyword>
<evidence type="ECO:0000259" key="6">
    <source>
        <dbReference type="PROSITE" id="PS50949"/>
    </source>
</evidence>
<keyword evidence="3" id="KW-0805">Transcription regulation</keyword>